<evidence type="ECO:0000313" key="2">
    <source>
        <dbReference type="Proteomes" id="UP000295197"/>
    </source>
</evidence>
<reference evidence="1 2" key="1">
    <citation type="submission" date="2019-03" db="EMBL/GenBank/DDBJ databases">
        <title>Genomic Encyclopedia of Type Strains, Phase IV (KMG-IV): sequencing the most valuable type-strain genomes for metagenomic binning, comparative biology and taxonomic classification.</title>
        <authorList>
            <person name="Goeker M."/>
        </authorList>
    </citation>
    <scope>NUCLEOTIDE SEQUENCE [LARGE SCALE GENOMIC DNA]</scope>
    <source>
        <strain evidence="1 2">DSM 22362</strain>
    </source>
</reference>
<dbReference type="Proteomes" id="UP000295197">
    <property type="component" value="Unassembled WGS sequence"/>
</dbReference>
<keyword evidence="2" id="KW-1185">Reference proteome</keyword>
<dbReference type="EMBL" id="SMBZ01000079">
    <property type="protein sequence ID" value="TCV05261.1"/>
    <property type="molecule type" value="Genomic_DNA"/>
</dbReference>
<dbReference type="AlphaFoldDB" id="A0A4R3VLR2"/>
<organism evidence="1 2">
    <name type="scientific">Sphingobacterium alimentarium</name>
    <dbReference type="NCBI Taxonomy" id="797292"/>
    <lineage>
        <taxon>Bacteria</taxon>
        <taxon>Pseudomonadati</taxon>
        <taxon>Bacteroidota</taxon>
        <taxon>Sphingobacteriia</taxon>
        <taxon>Sphingobacteriales</taxon>
        <taxon>Sphingobacteriaceae</taxon>
        <taxon>Sphingobacterium</taxon>
    </lineage>
</organism>
<gene>
    <name evidence="1" type="ORF">EDC17_10798</name>
</gene>
<protein>
    <submittedName>
        <fullName evidence="1">Uncharacterized protein</fullName>
    </submittedName>
</protein>
<evidence type="ECO:0000313" key="1">
    <source>
        <dbReference type="EMBL" id="TCV05261.1"/>
    </source>
</evidence>
<sequence length="50" mass="5818">MKFELSFTNQEITPWGGMVFLKQMLDKIGFREEIENCTSLPVSQSNNSYK</sequence>
<name>A0A4R3VLR2_9SPHI</name>
<proteinExistence type="predicted"/>
<comment type="caution">
    <text evidence="1">The sequence shown here is derived from an EMBL/GenBank/DDBJ whole genome shotgun (WGS) entry which is preliminary data.</text>
</comment>
<feature type="non-terminal residue" evidence="1">
    <location>
        <position position="50"/>
    </location>
</feature>
<accession>A0A4R3VLR2</accession>